<keyword evidence="7 10" id="KW-0067">ATP-binding</keyword>
<feature type="compositionally biased region" description="Polar residues" evidence="11">
    <location>
        <begin position="693"/>
        <end position="726"/>
    </location>
</feature>
<evidence type="ECO:0000256" key="5">
    <source>
        <dbReference type="ARBA" id="ARBA00022741"/>
    </source>
</evidence>
<dbReference type="InterPro" id="IPR050629">
    <property type="entry name" value="STE20/SPS1-PAK"/>
</dbReference>
<keyword evidence="6 13" id="KW-0418">Kinase</keyword>
<reference evidence="13 14" key="1">
    <citation type="journal article" date="2007" name="Proc. Natl. Acad. Sci. U.S.A.">
        <title>Genome sequencing and comparative analysis of Saccharomyces cerevisiae strain YJM789.</title>
        <authorList>
            <person name="Wei W."/>
            <person name="McCusker J.H."/>
            <person name="Hyman R.W."/>
            <person name="Jones T."/>
            <person name="Ning Y."/>
            <person name="Cao Z."/>
            <person name="Gu Z."/>
            <person name="Bruno D."/>
            <person name="Miranda M."/>
            <person name="Nguyen M."/>
            <person name="Wilhelmy J."/>
            <person name="Komp C."/>
            <person name="Tamse R."/>
            <person name="Wang X."/>
            <person name="Jia P."/>
            <person name="Luedi P."/>
            <person name="Oefner P.J."/>
            <person name="David L."/>
            <person name="Dietrich F.S."/>
            <person name="Li Y."/>
            <person name="Davis R.W."/>
            <person name="Steinmetz L.M."/>
        </authorList>
    </citation>
    <scope>NUCLEOTIDE SEQUENCE [LARGE SCALE GENOMIC DNA]</scope>
    <source>
        <strain evidence="13 14">YJM789</strain>
    </source>
</reference>
<dbReference type="FunFam" id="1.10.510.10:FF:000499">
    <property type="entry name" value="Serine/threonine-protein kinase KIC1"/>
    <property type="match status" value="1"/>
</dbReference>
<feature type="binding site" evidence="10">
    <location>
        <position position="52"/>
    </location>
    <ligand>
        <name>ATP</name>
        <dbReference type="ChEBI" id="CHEBI:30616"/>
    </ligand>
</feature>
<dbReference type="GO" id="GO:0005737">
    <property type="term" value="C:cytoplasm"/>
    <property type="evidence" value="ECO:0007669"/>
    <property type="project" value="TreeGrafter"/>
</dbReference>
<evidence type="ECO:0000259" key="12">
    <source>
        <dbReference type="PROSITE" id="PS50011"/>
    </source>
</evidence>
<feature type="region of interest" description="Disordered" evidence="11">
    <location>
        <begin position="615"/>
        <end position="769"/>
    </location>
</feature>
<feature type="compositionally biased region" description="Polar residues" evidence="11">
    <location>
        <begin position="656"/>
        <end position="673"/>
    </location>
</feature>
<comment type="caution">
    <text evidence="13">The sequence shown here is derived from an EMBL/GenBank/DDBJ whole genome shotgun (WGS) entry which is preliminary data.</text>
</comment>
<dbReference type="InterPro" id="IPR000719">
    <property type="entry name" value="Prot_kinase_dom"/>
</dbReference>
<evidence type="ECO:0000256" key="9">
    <source>
        <dbReference type="ARBA" id="ARBA00048679"/>
    </source>
</evidence>
<dbReference type="PANTHER" id="PTHR48012">
    <property type="entry name" value="STERILE20-LIKE KINASE, ISOFORM B-RELATED"/>
    <property type="match status" value="1"/>
</dbReference>
<comment type="catalytic activity">
    <reaction evidence="8">
        <text>L-threonyl-[protein] + ATP = O-phospho-L-threonyl-[protein] + ADP + H(+)</text>
        <dbReference type="Rhea" id="RHEA:46608"/>
        <dbReference type="Rhea" id="RHEA-COMP:11060"/>
        <dbReference type="Rhea" id="RHEA-COMP:11605"/>
        <dbReference type="ChEBI" id="CHEBI:15378"/>
        <dbReference type="ChEBI" id="CHEBI:30013"/>
        <dbReference type="ChEBI" id="CHEBI:30616"/>
        <dbReference type="ChEBI" id="CHEBI:61977"/>
        <dbReference type="ChEBI" id="CHEBI:456216"/>
        <dbReference type="EC" id="2.7.11.1"/>
    </reaction>
</comment>
<dbReference type="PROSITE" id="PS00108">
    <property type="entry name" value="PROTEIN_KINASE_ST"/>
    <property type="match status" value="1"/>
</dbReference>
<dbReference type="Gene3D" id="1.10.510.10">
    <property type="entry name" value="Transferase(Phosphotransferase) domain 1"/>
    <property type="match status" value="1"/>
</dbReference>
<dbReference type="InterPro" id="IPR017441">
    <property type="entry name" value="Protein_kinase_ATP_BS"/>
</dbReference>
<keyword evidence="3" id="KW-0723">Serine/threonine-protein kinase</keyword>
<dbReference type="CDD" id="cd06917">
    <property type="entry name" value="STKc_NAK1_like"/>
    <property type="match status" value="1"/>
</dbReference>
<dbReference type="Pfam" id="PF00069">
    <property type="entry name" value="Pkinase"/>
    <property type="match status" value="1"/>
</dbReference>
<dbReference type="SMART" id="SM00220">
    <property type="entry name" value="S_TKc"/>
    <property type="match status" value="1"/>
</dbReference>
<comment type="similarity">
    <text evidence="1">Belongs to the protein kinase superfamily. STE Ser/Thr protein kinase family. STE20 subfamily.</text>
</comment>
<feature type="compositionally biased region" description="Low complexity" evidence="11">
    <location>
        <begin position="787"/>
        <end position="807"/>
    </location>
</feature>
<dbReference type="GO" id="GO:0005524">
    <property type="term" value="F:ATP binding"/>
    <property type="evidence" value="ECO:0007669"/>
    <property type="project" value="UniProtKB-UniRule"/>
</dbReference>
<feature type="compositionally biased region" description="Basic and acidic residues" evidence="11">
    <location>
        <begin position="808"/>
        <end position="821"/>
    </location>
</feature>
<organism evidence="13 14">
    <name type="scientific">Saccharomyces cerevisiae (strain YJM789)</name>
    <name type="common">Baker's yeast</name>
    <dbReference type="NCBI Taxonomy" id="307796"/>
    <lineage>
        <taxon>Eukaryota</taxon>
        <taxon>Fungi</taxon>
        <taxon>Dikarya</taxon>
        <taxon>Ascomycota</taxon>
        <taxon>Saccharomycotina</taxon>
        <taxon>Saccharomycetes</taxon>
        <taxon>Saccharomycetales</taxon>
        <taxon>Saccharomycetaceae</taxon>
        <taxon>Saccharomyces</taxon>
    </lineage>
</organism>
<dbReference type="InterPro" id="IPR008271">
    <property type="entry name" value="Ser/Thr_kinase_AS"/>
</dbReference>
<dbReference type="EC" id="2.7.11.1" evidence="2"/>
<protein>
    <recommendedName>
        <fullName evidence="2">non-specific serine/threonine protein kinase</fullName>
        <ecNumber evidence="2">2.7.11.1</ecNumber>
    </recommendedName>
</protein>
<evidence type="ECO:0000256" key="3">
    <source>
        <dbReference type="ARBA" id="ARBA00022527"/>
    </source>
</evidence>
<dbReference type="PROSITE" id="PS50011">
    <property type="entry name" value="PROTEIN_KINASE_DOM"/>
    <property type="match status" value="1"/>
</dbReference>
<feature type="compositionally biased region" description="Low complexity" evidence="11">
    <location>
        <begin position="312"/>
        <end position="326"/>
    </location>
</feature>
<evidence type="ECO:0000256" key="11">
    <source>
        <dbReference type="SAM" id="MobiDB-lite"/>
    </source>
</evidence>
<evidence type="ECO:0000256" key="2">
    <source>
        <dbReference type="ARBA" id="ARBA00012513"/>
    </source>
</evidence>
<evidence type="ECO:0000256" key="10">
    <source>
        <dbReference type="PROSITE-ProRule" id="PRU10141"/>
    </source>
</evidence>
<feature type="compositionally biased region" description="Low complexity" evidence="11">
    <location>
        <begin position="674"/>
        <end position="689"/>
    </location>
</feature>
<feature type="compositionally biased region" description="Polar residues" evidence="11">
    <location>
        <begin position="743"/>
        <end position="756"/>
    </location>
</feature>
<dbReference type="PROSITE" id="PS00107">
    <property type="entry name" value="PROTEIN_KINASE_ATP"/>
    <property type="match status" value="1"/>
</dbReference>
<feature type="region of interest" description="Disordered" evidence="11">
    <location>
        <begin position="787"/>
        <end position="831"/>
    </location>
</feature>
<dbReference type="InterPro" id="IPR035062">
    <property type="entry name" value="STK_Kic1p-like"/>
</dbReference>
<dbReference type="GO" id="GO:0031505">
    <property type="term" value="P:fungal-type cell wall organization"/>
    <property type="evidence" value="ECO:0007669"/>
    <property type="project" value="UniProtKB-ARBA"/>
</dbReference>
<keyword evidence="4" id="KW-0808">Transferase</keyword>
<dbReference type="SUPFAM" id="SSF56112">
    <property type="entry name" value="Protein kinase-like (PK-like)"/>
    <property type="match status" value="1"/>
</dbReference>
<feature type="region of interest" description="Disordered" evidence="11">
    <location>
        <begin position="901"/>
        <end position="956"/>
    </location>
</feature>
<evidence type="ECO:0000256" key="4">
    <source>
        <dbReference type="ARBA" id="ARBA00022679"/>
    </source>
</evidence>
<evidence type="ECO:0000313" key="14">
    <source>
        <dbReference type="Proteomes" id="UP000007060"/>
    </source>
</evidence>
<proteinExistence type="inferred from homology"/>
<accession>A6ZT10</accession>
<keyword evidence="5 10" id="KW-0547">Nucleotide-binding</keyword>
<dbReference type="OrthoDB" id="248923at2759"/>
<feature type="compositionally biased region" description="Low complexity" evidence="11">
    <location>
        <begin position="918"/>
        <end position="956"/>
    </location>
</feature>
<evidence type="ECO:0000256" key="6">
    <source>
        <dbReference type="ARBA" id="ARBA00022777"/>
    </source>
</evidence>
<comment type="catalytic activity">
    <reaction evidence="9">
        <text>L-seryl-[protein] + ATP = O-phospho-L-seryl-[protein] + ADP + H(+)</text>
        <dbReference type="Rhea" id="RHEA:17989"/>
        <dbReference type="Rhea" id="RHEA-COMP:9863"/>
        <dbReference type="Rhea" id="RHEA-COMP:11604"/>
        <dbReference type="ChEBI" id="CHEBI:15378"/>
        <dbReference type="ChEBI" id="CHEBI:29999"/>
        <dbReference type="ChEBI" id="CHEBI:30616"/>
        <dbReference type="ChEBI" id="CHEBI:83421"/>
        <dbReference type="ChEBI" id="CHEBI:456216"/>
        <dbReference type="EC" id="2.7.11.1"/>
    </reaction>
</comment>
<feature type="compositionally biased region" description="Polar residues" evidence="11">
    <location>
        <begin position="901"/>
        <end position="913"/>
    </location>
</feature>
<dbReference type="EMBL" id="AAFW02000082">
    <property type="protein sequence ID" value="EDN62341.1"/>
    <property type="molecule type" value="Genomic_DNA"/>
</dbReference>
<dbReference type="InterPro" id="IPR011009">
    <property type="entry name" value="Kinase-like_dom_sf"/>
</dbReference>
<dbReference type="Proteomes" id="UP000007060">
    <property type="component" value="Unassembled WGS sequence"/>
</dbReference>
<feature type="compositionally biased region" description="Polar residues" evidence="11">
    <location>
        <begin position="615"/>
        <end position="626"/>
    </location>
</feature>
<name>A6ZT10_YEAS7</name>
<evidence type="ECO:0000313" key="13">
    <source>
        <dbReference type="EMBL" id="EDN62341.1"/>
    </source>
</evidence>
<evidence type="ECO:0000256" key="1">
    <source>
        <dbReference type="ARBA" id="ARBA00008874"/>
    </source>
</evidence>
<dbReference type="GO" id="GO:0004674">
    <property type="term" value="F:protein serine/threonine kinase activity"/>
    <property type="evidence" value="ECO:0007669"/>
    <property type="project" value="UniProtKB-KW"/>
</dbReference>
<feature type="domain" description="Protein kinase" evidence="12">
    <location>
        <begin position="23"/>
        <end position="276"/>
    </location>
</feature>
<gene>
    <name evidence="13" type="primary">KIC1</name>
    <name evidence="13" type="ORF">SCY_2494</name>
</gene>
<evidence type="ECO:0000256" key="7">
    <source>
        <dbReference type="ARBA" id="ARBA00022840"/>
    </source>
</evidence>
<sequence length="1080" mass="116948">MTTKPQNSKQGLAEGEMDVSSLFKRTEVIGRGKFGVVYKGYNVKTGRVYAIKVLNLDSDSDEVEDVQREIQFLASLKQISNITRYYGSYLKDTSLWIIMEHCAGGSLRSLLRPGKIDEKYIGVIMRELLVALKCIHKDNVIHRDIKAANVLITNEGNVKLCDFGVAAQVNQTSLRRQTMAGTPYWMAPEVIMEGVYYDTKVDIWSLGITTYEIATGNPPYCDVEALRAMQLIIKSKPPRLEGRSYSTSLKEFIALCLDEDPKERLSADDLLKSKFIRAHKATPTSILKELISRYLLFRDKNKNKYKIEGSIPENEPSKPSEAPKPSQNGGGDEAQKSIASNDNEIKRVNEGDVEMKWDFDSLSSSDYIIENNINLDALAEDNNEWATAQHDLFNYAYPDEDSYYFDPTSHNTRPFVYQGTTIGKGYPGTIAQNSTLNAPVTNNYTNSKYPSKMVAGTTNTSGTHTAGPMTSSKKLESKAPKQLLELFEDNEIITAENDVNTEAPKISKSISSLNAGNSSRDDFIPSISNEVNGNINNNKMRPHLPPLSSGNNYYSQSTPALPLLQTKFNKTSKGPPTSGLTTAPTSIEIEIPEELPNSALPTPASADPVLIPSTKARSSTVTAGTPSSSSSIQYKSPSNVPRRLTVSSNRPEHCPSTITNQKLGSAVASNSGISSTPNNSNNYNNNTDSENSRGSSGSNTANSTQMGITNPGNVTKLSTHKASSPSRPLFGVGTSPNRKPAGSPTQNIGHNSTHTNLAPPPTMKPMANSKDNKDILLQPLNSIPSSSTLNTISGNSSNNLTSSNYFSNEKEGSRVNGDFKRNNPNLKLQMPLPTPVVRNKLLDPNTATSQNNNGMPGSAGISTNENINQFGFNTSSASNIPVSMTPISEKHIDFGGKIKRSQSISNRKNSSASEHPLNILGSSVSGNVSGIGNNNVGSNNNSGPNNSVPLSANTGNTTIKANSTTIATSSSAAASTTAPISQQTIPSGTQFNHILSSAATAANSVNSLGFGMCPPPQSLQMEMFLDLESFLPGKQRRVDRKPQVLKELENLLQMFEEGLPCIEHALKEQLISTPIKDNEH</sequence>
<feature type="compositionally biased region" description="Low complexity" evidence="11">
    <location>
        <begin position="627"/>
        <end position="638"/>
    </location>
</feature>
<dbReference type="HOGENOM" id="CLU_009125_0_0_1"/>
<feature type="region of interest" description="Disordered" evidence="11">
    <location>
        <begin position="308"/>
        <end position="347"/>
    </location>
</feature>
<dbReference type="PANTHER" id="PTHR48012:SF10">
    <property type="entry name" value="FI20177P1"/>
    <property type="match status" value="1"/>
</dbReference>
<dbReference type="AlphaFoldDB" id="A6ZT10"/>
<evidence type="ECO:0000256" key="8">
    <source>
        <dbReference type="ARBA" id="ARBA00047899"/>
    </source>
</evidence>